<dbReference type="InterPro" id="IPR010432">
    <property type="entry name" value="RDD"/>
</dbReference>
<feature type="transmembrane region" description="Helical" evidence="7">
    <location>
        <begin position="97"/>
        <end position="122"/>
    </location>
</feature>
<evidence type="ECO:0000256" key="4">
    <source>
        <dbReference type="ARBA" id="ARBA00022989"/>
    </source>
</evidence>
<feature type="transmembrane region" description="Helical" evidence="7">
    <location>
        <begin position="70"/>
        <end position="91"/>
    </location>
</feature>
<keyword evidence="4 7" id="KW-1133">Transmembrane helix</keyword>
<dbReference type="RefSeq" id="WP_220170085.1">
    <property type="nucleotide sequence ID" value="NZ_JAIBOA010000027.1"/>
</dbReference>
<evidence type="ECO:0000256" key="1">
    <source>
        <dbReference type="ARBA" id="ARBA00004651"/>
    </source>
</evidence>
<sequence length="558" mass="57665">MTDPASPSPPPSGQGPRQGAPQFGTGPQPYVPPFQQPGEQLPPWARGPGQAVVEPAGVGRRVVARVVDGVLLVVAAAGLGTGLAGLLVAVLGKHDTALVVAGATFVPLVAFLGAFEGVQMAVWGRTLGMRMLGIRVARAERPEDGPGAGRAFVRAALWPMVTLPAVLATPGIVALVATASEALYGRGLPVAVRSWALLIVVLVADVFCAVSAVRVLVDRPRHRGLHDQASRTVVVRAADRPAVAQIPVVLAAVALLAVFGVGGGIAAGSGSGGGTSALDPGKPKAPAGGWPQPQNGRVTPDMCGLLTRQDYANFGYSWFGYSNTDVQPPNRVSCLSTGGGGLGVEVLPTRKAAEIRYAQVLRDHKSRLQEDQRRSALATGVVPGTDESWFDNATLGSDSATFKEYDLYARRGALLVSVNLQAWNHKGEKPPKEAAAGLAARVLERLPGVGATDTGTLSKLSFVVVGSRTNRASSISYSDPTSGRSVQLKNVKLPWRVDVDYVPSGASITTFNLTASSPMGTIADLQKGVVCTILLDGKPLKTGGPSSMALCMATVSGS</sequence>
<dbReference type="EMBL" id="JAIBOA010000027">
    <property type="protein sequence ID" value="MBW8486846.1"/>
    <property type="molecule type" value="Genomic_DNA"/>
</dbReference>
<accession>A0ABS7G2A0</accession>
<dbReference type="PANTHER" id="PTHR36115">
    <property type="entry name" value="PROLINE-RICH ANTIGEN HOMOLOG-RELATED"/>
    <property type="match status" value="1"/>
</dbReference>
<feature type="transmembrane region" description="Helical" evidence="7">
    <location>
        <begin position="155"/>
        <end position="175"/>
    </location>
</feature>
<keyword evidence="3 7" id="KW-0812">Transmembrane</keyword>
<feature type="region of interest" description="Disordered" evidence="6">
    <location>
        <begin position="272"/>
        <end position="296"/>
    </location>
</feature>
<dbReference type="Proteomes" id="UP000774570">
    <property type="component" value="Unassembled WGS sequence"/>
</dbReference>
<evidence type="ECO:0000259" key="8">
    <source>
        <dbReference type="Pfam" id="PF06271"/>
    </source>
</evidence>
<feature type="transmembrane region" description="Helical" evidence="7">
    <location>
        <begin position="246"/>
        <end position="267"/>
    </location>
</feature>
<evidence type="ECO:0000256" key="3">
    <source>
        <dbReference type="ARBA" id="ARBA00022692"/>
    </source>
</evidence>
<evidence type="ECO:0000256" key="5">
    <source>
        <dbReference type="ARBA" id="ARBA00023136"/>
    </source>
</evidence>
<reference evidence="9 10" key="1">
    <citation type="submission" date="2021-07" db="EMBL/GenBank/DDBJ databases">
        <title>Actinomadura sp. PM05-2 isolated from lichen.</title>
        <authorList>
            <person name="Somphong A."/>
            <person name="Phongsopitanun W."/>
            <person name="Tanasupawat S."/>
            <person name="Peongsungnone V."/>
        </authorList>
    </citation>
    <scope>NUCLEOTIDE SEQUENCE [LARGE SCALE GENOMIC DNA]</scope>
    <source>
        <strain evidence="9 10">PM05-2</strain>
    </source>
</reference>
<keyword evidence="5 7" id="KW-0472">Membrane</keyword>
<feature type="domain" description="RDD" evidence="8">
    <location>
        <begin position="56"/>
        <end position="230"/>
    </location>
</feature>
<feature type="transmembrane region" description="Helical" evidence="7">
    <location>
        <begin position="195"/>
        <end position="217"/>
    </location>
</feature>
<dbReference type="InterPro" id="IPR051791">
    <property type="entry name" value="Pra-immunoreactive"/>
</dbReference>
<feature type="region of interest" description="Disordered" evidence="6">
    <location>
        <begin position="1"/>
        <end position="45"/>
    </location>
</feature>
<dbReference type="Gene3D" id="2.60.40.2880">
    <property type="entry name" value="MmpS1-5, C-terminal soluble domain"/>
    <property type="match status" value="1"/>
</dbReference>
<evidence type="ECO:0000256" key="6">
    <source>
        <dbReference type="SAM" id="MobiDB-lite"/>
    </source>
</evidence>
<feature type="compositionally biased region" description="Pro residues" evidence="6">
    <location>
        <begin position="1"/>
        <end position="13"/>
    </location>
</feature>
<dbReference type="PANTHER" id="PTHR36115:SF4">
    <property type="entry name" value="MEMBRANE PROTEIN"/>
    <property type="match status" value="1"/>
</dbReference>
<evidence type="ECO:0000313" key="9">
    <source>
        <dbReference type="EMBL" id="MBW8486846.1"/>
    </source>
</evidence>
<evidence type="ECO:0000256" key="7">
    <source>
        <dbReference type="SAM" id="Phobius"/>
    </source>
</evidence>
<evidence type="ECO:0000256" key="2">
    <source>
        <dbReference type="ARBA" id="ARBA00022475"/>
    </source>
</evidence>
<dbReference type="Pfam" id="PF06271">
    <property type="entry name" value="RDD"/>
    <property type="match status" value="1"/>
</dbReference>
<keyword evidence="2" id="KW-1003">Cell membrane</keyword>
<proteinExistence type="predicted"/>
<protein>
    <submittedName>
        <fullName evidence="9">RDD family protein</fullName>
    </submittedName>
</protein>
<comment type="subcellular location">
    <subcellularLocation>
        <location evidence="1">Cell membrane</location>
        <topology evidence="1">Multi-pass membrane protein</topology>
    </subcellularLocation>
</comment>
<gene>
    <name evidence="9" type="ORF">K1Y72_31065</name>
</gene>
<organism evidence="9 10">
    <name type="scientific">Actinomadura parmotrematis</name>
    <dbReference type="NCBI Taxonomy" id="2864039"/>
    <lineage>
        <taxon>Bacteria</taxon>
        <taxon>Bacillati</taxon>
        <taxon>Actinomycetota</taxon>
        <taxon>Actinomycetes</taxon>
        <taxon>Streptosporangiales</taxon>
        <taxon>Thermomonosporaceae</taxon>
        <taxon>Actinomadura</taxon>
    </lineage>
</organism>
<feature type="compositionally biased region" description="Low complexity" evidence="6">
    <location>
        <begin position="276"/>
        <end position="294"/>
    </location>
</feature>
<dbReference type="InterPro" id="IPR038468">
    <property type="entry name" value="MmpS_C"/>
</dbReference>
<name>A0ABS7G2A0_9ACTN</name>
<evidence type="ECO:0000313" key="10">
    <source>
        <dbReference type="Proteomes" id="UP000774570"/>
    </source>
</evidence>
<keyword evidence="10" id="KW-1185">Reference proteome</keyword>
<comment type="caution">
    <text evidence="9">The sequence shown here is derived from an EMBL/GenBank/DDBJ whole genome shotgun (WGS) entry which is preliminary data.</text>
</comment>